<dbReference type="InterPro" id="IPR014729">
    <property type="entry name" value="Rossmann-like_a/b/a_fold"/>
</dbReference>
<dbReference type="InterPro" id="IPR002081">
    <property type="entry name" value="Cryptochrome/DNA_photolyase_1"/>
</dbReference>
<dbReference type="GO" id="GO:0003904">
    <property type="term" value="F:deoxyribodipyrimidine photo-lyase activity"/>
    <property type="evidence" value="ECO:0007669"/>
    <property type="project" value="UniProtKB-EC"/>
</dbReference>
<evidence type="ECO:0000256" key="2">
    <source>
        <dbReference type="ARBA" id="ARBA00022827"/>
    </source>
</evidence>
<dbReference type="InterPro" id="IPR005101">
    <property type="entry name" value="Cryptochr/Photolyase_FAD-bd"/>
</dbReference>
<dbReference type="PRINTS" id="PR00147">
    <property type="entry name" value="DNAPHOTLYASE"/>
</dbReference>
<proteinExistence type="inferred from homology"/>
<dbReference type="SUPFAM" id="SSF48173">
    <property type="entry name" value="Cryptochrome/photolyase FAD-binding domain"/>
    <property type="match status" value="1"/>
</dbReference>
<dbReference type="SUPFAM" id="SSF52425">
    <property type="entry name" value="Cryptochrome/photolyase, N-terminal domain"/>
    <property type="match status" value="1"/>
</dbReference>
<dbReference type="GO" id="GO:0009416">
    <property type="term" value="P:response to light stimulus"/>
    <property type="evidence" value="ECO:0007669"/>
    <property type="project" value="TreeGrafter"/>
</dbReference>
<dbReference type="EC" id="4.1.99.3" evidence="7"/>
<evidence type="ECO:0000256" key="3">
    <source>
        <dbReference type="ARBA" id="ARBA00022991"/>
    </source>
</evidence>
<dbReference type="GO" id="GO:0003677">
    <property type="term" value="F:DNA binding"/>
    <property type="evidence" value="ECO:0007669"/>
    <property type="project" value="TreeGrafter"/>
</dbReference>
<evidence type="ECO:0000256" key="1">
    <source>
        <dbReference type="ARBA" id="ARBA00022630"/>
    </source>
</evidence>
<dbReference type="InterPro" id="IPR006050">
    <property type="entry name" value="DNA_photolyase_N"/>
</dbReference>
<reference evidence="7" key="1">
    <citation type="submission" date="2020-10" db="EMBL/GenBank/DDBJ databases">
        <authorList>
            <person name="Castelo-Branco R."/>
            <person name="Eusebio N."/>
            <person name="Adriana R."/>
            <person name="Vieira A."/>
            <person name="Brugerolle De Fraissinette N."/>
            <person name="Rezende De Castro R."/>
            <person name="Schneider M.P."/>
            <person name="Vasconcelos V."/>
            <person name="Leao P.N."/>
        </authorList>
    </citation>
    <scope>NUCLEOTIDE SEQUENCE</scope>
    <source>
        <strain evidence="7">LEGE 12446</strain>
    </source>
</reference>
<name>A0A8J6ZQP9_DESMC</name>
<evidence type="ECO:0000313" key="7">
    <source>
        <dbReference type="EMBL" id="MBE9025212.1"/>
    </source>
</evidence>
<evidence type="ECO:0000259" key="6">
    <source>
        <dbReference type="PROSITE" id="PS51645"/>
    </source>
</evidence>
<keyword evidence="7" id="KW-0456">Lyase</keyword>
<comment type="caution">
    <text evidence="7">The sequence shown here is derived from an EMBL/GenBank/DDBJ whole genome shotgun (WGS) entry which is preliminary data.</text>
</comment>
<dbReference type="GO" id="GO:0006139">
    <property type="term" value="P:nucleobase-containing compound metabolic process"/>
    <property type="evidence" value="ECO:0007669"/>
    <property type="project" value="UniProtKB-ARBA"/>
</dbReference>
<feature type="domain" description="Photolyase/cryptochrome alpha/beta" evidence="6">
    <location>
        <begin position="3"/>
        <end position="132"/>
    </location>
</feature>
<evidence type="ECO:0000313" key="8">
    <source>
        <dbReference type="Proteomes" id="UP000622533"/>
    </source>
</evidence>
<feature type="binding site" evidence="4">
    <location>
        <position position="281"/>
    </location>
    <ligand>
        <name>FAD</name>
        <dbReference type="ChEBI" id="CHEBI:57692"/>
    </ligand>
</feature>
<dbReference type="Proteomes" id="UP000622533">
    <property type="component" value="Unassembled WGS sequence"/>
</dbReference>
<dbReference type="PROSITE" id="PS51645">
    <property type="entry name" value="PHR_CRY_ALPHA_BETA"/>
    <property type="match status" value="1"/>
</dbReference>
<keyword evidence="8" id="KW-1185">Reference proteome</keyword>
<accession>A0A8J6ZQP9</accession>
<evidence type="ECO:0000256" key="5">
    <source>
        <dbReference type="RuleBase" id="RU004182"/>
    </source>
</evidence>
<comment type="similarity">
    <text evidence="5">Belongs to the DNA photolyase family.</text>
</comment>
<dbReference type="InterPro" id="IPR036155">
    <property type="entry name" value="Crypto/Photolyase_N_sf"/>
</dbReference>
<feature type="binding site" evidence="4">
    <location>
        <begin position="381"/>
        <end position="383"/>
    </location>
    <ligand>
        <name>FAD</name>
        <dbReference type="ChEBI" id="CHEBI:57692"/>
    </ligand>
</feature>
<dbReference type="Pfam" id="PF03441">
    <property type="entry name" value="FAD_binding_7"/>
    <property type="match status" value="1"/>
</dbReference>
<keyword evidence="1 4" id="KW-0285">Flavoprotein</keyword>
<dbReference type="PANTHER" id="PTHR11455">
    <property type="entry name" value="CRYPTOCHROME"/>
    <property type="match status" value="1"/>
</dbReference>
<dbReference type="InterPro" id="IPR036134">
    <property type="entry name" value="Crypto/Photolyase_FAD-like_sf"/>
</dbReference>
<dbReference type="InterPro" id="IPR018394">
    <property type="entry name" value="DNA_photolyase_1_CS_C"/>
</dbReference>
<dbReference type="PANTHER" id="PTHR11455:SF9">
    <property type="entry name" value="CRYPTOCHROME CIRCADIAN CLOCK 5 ISOFORM X1"/>
    <property type="match status" value="1"/>
</dbReference>
<protein>
    <submittedName>
        <fullName evidence="7">Deoxyribodipyrimidine photo-lyase, 8-HDF type</fullName>
        <ecNumber evidence="7">4.1.99.3</ecNumber>
    </submittedName>
</protein>
<dbReference type="GO" id="GO:0071949">
    <property type="term" value="F:FAD binding"/>
    <property type="evidence" value="ECO:0007669"/>
    <property type="project" value="TreeGrafter"/>
</dbReference>
<dbReference type="PROSITE" id="PS00394">
    <property type="entry name" value="DNA_PHOTOLYASES_1_1"/>
    <property type="match status" value="1"/>
</dbReference>
<dbReference type="AlphaFoldDB" id="A0A8J6ZQP9"/>
<dbReference type="EMBL" id="JADEXS010000377">
    <property type="protein sequence ID" value="MBE9025212.1"/>
    <property type="molecule type" value="Genomic_DNA"/>
</dbReference>
<keyword evidence="2 4" id="KW-0274">FAD</keyword>
<keyword evidence="3 5" id="KW-0157">Chromophore</keyword>
<evidence type="ECO:0000256" key="4">
    <source>
        <dbReference type="PIRSR" id="PIRSR602081-1"/>
    </source>
</evidence>
<gene>
    <name evidence="7" type="ORF">IQ276_23160</name>
</gene>
<organism evidence="7 8">
    <name type="scientific">Desmonostoc muscorum LEGE 12446</name>
    <dbReference type="NCBI Taxonomy" id="1828758"/>
    <lineage>
        <taxon>Bacteria</taxon>
        <taxon>Bacillati</taxon>
        <taxon>Cyanobacteriota</taxon>
        <taxon>Cyanophyceae</taxon>
        <taxon>Nostocales</taxon>
        <taxon>Nostocaceae</taxon>
        <taxon>Desmonostoc</taxon>
    </lineage>
</organism>
<feature type="binding site" evidence="4">
    <location>
        <begin position="284"/>
        <end position="291"/>
    </location>
    <ligand>
        <name>FAD</name>
        <dbReference type="ChEBI" id="CHEBI:57692"/>
    </ligand>
</feature>
<comment type="cofactor">
    <cofactor evidence="4">
        <name>FAD</name>
        <dbReference type="ChEBI" id="CHEBI:57692"/>
    </cofactor>
    <text evidence="4">Binds 1 FAD per subunit.</text>
</comment>
<feature type="binding site" evidence="4">
    <location>
        <position position="229"/>
    </location>
    <ligand>
        <name>FAD</name>
        <dbReference type="ChEBI" id="CHEBI:57692"/>
    </ligand>
</feature>
<sequence length="481" mass="54744">MSDLILFWHRRDLRISDNTGLAAARRQSPKVVGVFCLDPHILERDDVAPVRVTYMIGCLEKLQQRYAEVGSELLILHGDPVQAIPALAEALAAKAVFWNWDVEPYSQERDRTILNALKEKSIQFLNQNWDQILNSPEEIRSGSNQPYTVYTPFWKNWITKAKSQPVETLQNAEGLTEAEQKVAKLAGALALPSAKDLGFIWDGGLILSPGEAAAQERLEEFTTKAITEYQEQRNFPAVDGTSQLSAALKFGVIGIRTVWQATTQAQENSRSEEATAGIRTWQQELAWREFYQHAMYNFPELADGAFRNTFKNFPWETNEEHFQAWCEGRTGYPIVDAAMRQLNESGWMHNRCRMIVASFLTKDLLINPQLGEKYFMQKLIDGDLSANNGGWQWSASSGMDPKPVRIFNPASQAQKFDADGEYIRQWVSELRSVDTEYLVTGKIPPLERHAAGYPQPIVDHKIQQQQFKQRYQQQKIVSSAQ</sequence>
<dbReference type="Pfam" id="PF00875">
    <property type="entry name" value="DNA_photolyase"/>
    <property type="match status" value="1"/>
</dbReference>
<dbReference type="RefSeq" id="WP_193920089.1">
    <property type="nucleotide sequence ID" value="NZ_JADEXS020000001.1"/>
</dbReference>
<dbReference type="NCBIfam" id="TIGR03556">
    <property type="entry name" value="photolyase_8HDF"/>
    <property type="match status" value="1"/>
</dbReference>
<feature type="binding site" evidence="4">
    <location>
        <begin position="241"/>
        <end position="245"/>
    </location>
    <ligand>
        <name>FAD</name>
        <dbReference type="ChEBI" id="CHEBI:57692"/>
    </ligand>
</feature>
<dbReference type="Gene3D" id="3.40.50.620">
    <property type="entry name" value="HUPs"/>
    <property type="match status" value="1"/>
</dbReference>
<dbReference type="InterPro" id="IPR019947">
    <property type="entry name" value="Photolyase_8HDF"/>
</dbReference>
<dbReference type="Gene3D" id="1.25.40.80">
    <property type="match status" value="1"/>
</dbReference>
<dbReference type="GO" id="GO:0006950">
    <property type="term" value="P:response to stress"/>
    <property type="evidence" value="ECO:0007669"/>
    <property type="project" value="UniProtKB-ARBA"/>
</dbReference>
<dbReference type="Gene3D" id="1.10.579.10">
    <property type="entry name" value="DNA Cyclobutane Dipyrimidine Photolyase, subunit A, domain 3"/>
    <property type="match status" value="1"/>
</dbReference>